<dbReference type="InterPro" id="IPR017970">
    <property type="entry name" value="Homeobox_CS"/>
</dbReference>
<organism evidence="14 15">
    <name type="scientific">Cyprinus carpio</name>
    <name type="common">Common carp</name>
    <dbReference type="NCBI Taxonomy" id="7962"/>
    <lineage>
        <taxon>Eukaryota</taxon>
        <taxon>Metazoa</taxon>
        <taxon>Chordata</taxon>
        <taxon>Craniata</taxon>
        <taxon>Vertebrata</taxon>
        <taxon>Euteleostomi</taxon>
        <taxon>Actinopterygii</taxon>
        <taxon>Neopterygii</taxon>
        <taxon>Teleostei</taxon>
        <taxon>Ostariophysi</taxon>
        <taxon>Cypriniformes</taxon>
        <taxon>Cyprinidae</taxon>
        <taxon>Cyprininae</taxon>
        <taxon>Cyprinus</taxon>
    </lineage>
</organism>
<dbReference type="PROSITE" id="PS50071">
    <property type="entry name" value="HOMEOBOX_2"/>
    <property type="match status" value="1"/>
</dbReference>
<reference evidence="16" key="1">
    <citation type="submission" date="2025-04" db="UniProtKB">
        <authorList>
            <consortium name="RefSeq"/>
        </authorList>
    </citation>
    <scope>IDENTIFICATION</scope>
    <source>
        <tissue evidence="16">Muscle</tissue>
    </source>
</reference>
<dbReference type="PROSITE" id="PS00027">
    <property type="entry name" value="HOMEOBOX_1"/>
    <property type="match status" value="1"/>
</dbReference>
<keyword evidence="7 10" id="KW-0371">Homeobox</keyword>
<keyword evidence="6 10" id="KW-0238">DNA-binding</keyword>
<dbReference type="GO" id="GO:0016055">
    <property type="term" value="P:Wnt signaling pathway"/>
    <property type="evidence" value="ECO:0007669"/>
    <property type="project" value="UniProtKB-KW"/>
</dbReference>
<dbReference type="GO" id="GO:0000978">
    <property type="term" value="F:RNA polymerase II cis-regulatory region sequence-specific DNA binding"/>
    <property type="evidence" value="ECO:0007669"/>
    <property type="project" value="TreeGrafter"/>
</dbReference>
<feature type="compositionally biased region" description="Low complexity" evidence="12">
    <location>
        <begin position="46"/>
        <end position="62"/>
    </location>
</feature>
<dbReference type="GO" id="GO:0030182">
    <property type="term" value="P:neuron differentiation"/>
    <property type="evidence" value="ECO:0007669"/>
    <property type="project" value="TreeGrafter"/>
</dbReference>
<feature type="region of interest" description="Disordered" evidence="12">
    <location>
        <begin position="1"/>
        <end position="70"/>
    </location>
</feature>
<protein>
    <submittedName>
        <fullName evidence="16">Ventral anterior homeobox 2</fullName>
    </submittedName>
</protein>
<dbReference type="KEGG" id="ccar:109107330"/>
<feature type="compositionally biased region" description="Basic and acidic residues" evidence="12">
    <location>
        <begin position="27"/>
        <end position="38"/>
    </location>
</feature>
<feature type="compositionally biased region" description="Low complexity" evidence="12">
    <location>
        <begin position="211"/>
        <end position="234"/>
    </location>
</feature>
<evidence type="ECO:0000256" key="11">
    <source>
        <dbReference type="RuleBase" id="RU000682"/>
    </source>
</evidence>
<dbReference type="PANTHER" id="PTHR24339">
    <property type="entry name" value="HOMEOBOX PROTEIN EMX-RELATED"/>
    <property type="match status" value="1"/>
</dbReference>
<keyword evidence="5" id="KW-0805">Transcription regulation</keyword>
<evidence type="ECO:0000256" key="3">
    <source>
        <dbReference type="ARBA" id="ARBA00022473"/>
    </source>
</evidence>
<comment type="similarity">
    <text evidence="2">Belongs to the EMX homeobox family.</text>
</comment>
<evidence type="ECO:0000256" key="7">
    <source>
        <dbReference type="ARBA" id="ARBA00023155"/>
    </source>
</evidence>
<dbReference type="SUPFAM" id="SSF46689">
    <property type="entry name" value="Homeodomain-like"/>
    <property type="match status" value="1"/>
</dbReference>
<feature type="DNA-binding region" description="Homeobox" evidence="10">
    <location>
        <begin position="103"/>
        <end position="162"/>
    </location>
</feature>
<dbReference type="FunFam" id="1.10.10.60:FF:000131">
    <property type="entry name" value="Ventral anterior homeobox 2"/>
    <property type="match status" value="1"/>
</dbReference>
<dbReference type="Proteomes" id="UP000694427">
    <property type="component" value="Unplaced"/>
</dbReference>
<keyword evidence="9 10" id="KW-0539">Nucleus</keyword>
<evidence type="ECO:0000313" key="16">
    <source>
        <dbReference type="RefSeq" id="XP_042615382.1"/>
    </source>
</evidence>
<dbReference type="AlphaFoldDB" id="A0A8C1KRC1"/>
<name>A0A8C1KRC1_CYPCA</name>
<gene>
    <name evidence="14" type="primary">LOC109107330</name>
    <name evidence="16" type="synonym">vax2</name>
</gene>
<evidence type="ECO:0000256" key="8">
    <source>
        <dbReference type="ARBA" id="ARBA00023163"/>
    </source>
</evidence>
<feature type="region of interest" description="Disordered" evidence="12">
    <location>
        <begin position="197"/>
        <end position="234"/>
    </location>
</feature>
<dbReference type="OMA" id="GETDHCR"/>
<dbReference type="InterPro" id="IPR009057">
    <property type="entry name" value="Homeodomain-like_sf"/>
</dbReference>
<accession>A0A8C1KRC1</accession>
<dbReference type="RefSeq" id="XP_042615382.1">
    <property type="nucleotide sequence ID" value="XM_042759448.1"/>
</dbReference>
<evidence type="ECO:0000256" key="9">
    <source>
        <dbReference type="ARBA" id="ARBA00023242"/>
    </source>
</evidence>
<proteinExistence type="inferred from homology"/>
<evidence type="ECO:0000313" key="15">
    <source>
        <dbReference type="Proteomes" id="UP000694427"/>
    </source>
</evidence>
<comment type="subcellular location">
    <subcellularLocation>
        <location evidence="1 10 11">Nucleus</location>
    </subcellularLocation>
</comment>
<dbReference type="InterPro" id="IPR000047">
    <property type="entry name" value="HTH_motif"/>
</dbReference>
<feature type="domain" description="Homeobox" evidence="13">
    <location>
        <begin position="101"/>
        <end position="161"/>
    </location>
</feature>
<dbReference type="InterPro" id="IPR050877">
    <property type="entry name" value="EMX-VAX-Noto_Homeobox_TFs"/>
</dbReference>
<evidence type="ECO:0000256" key="10">
    <source>
        <dbReference type="PROSITE-ProRule" id="PRU00108"/>
    </source>
</evidence>
<sequence length="308" mass="33161">MFDQATSMGDGIAEDRNHCGSNSLCSDRGRDAKIRAEVGNRSPVQSSTDTPGTSASTPTSSSEDGHDKLLGVDPDYCRRILVRDAKGTIREIVLPKGLDLDRPKRTRTSFTAEQLYRLELEFQRCQYVVGRERTELARQLNLSETQVKVWFQNRRTKQKKDQTKDTDKRSLSSTESLATCNILRLLEQGRLLSVPAPPPNPLLAHSHPGNGSLLGSSTVSTSSGVSSSTTPSGAAAGGTFGLSLSSLGGTPPSPRLGVPPPSLCFTMPLLGSTHHELPSGYGCGSSAFEPYMRIERKDGELNGKKTVS</sequence>
<dbReference type="InterPro" id="IPR001356">
    <property type="entry name" value="HD"/>
</dbReference>
<evidence type="ECO:0000256" key="12">
    <source>
        <dbReference type="SAM" id="MobiDB-lite"/>
    </source>
</evidence>
<dbReference type="Ensembl" id="ENSCCRT00010056298.1">
    <property type="protein sequence ID" value="ENSCCRP00010051363.1"/>
    <property type="gene ID" value="ENSCCRG00010021783.1"/>
</dbReference>
<keyword evidence="8" id="KW-0804">Transcription</keyword>
<dbReference type="CDD" id="cd00086">
    <property type="entry name" value="homeodomain"/>
    <property type="match status" value="1"/>
</dbReference>
<dbReference type="PANTHER" id="PTHR24339:SF34">
    <property type="entry name" value="VENTRAL ANTERIOR HOMEOBOX 2"/>
    <property type="match status" value="1"/>
</dbReference>
<dbReference type="OrthoDB" id="6159439at2759"/>
<evidence type="ECO:0000256" key="4">
    <source>
        <dbReference type="ARBA" id="ARBA00022687"/>
    </source>
</evidence>
<reference evidence="14" key="2">
    <citation type="submission" date="2025-05" db="UniProtKB">
        <authorList>
            <consortium name="Ensembl"/>
        </authorList>
    </citation>
    <scope>IDENTIFICATION</scope>
</reference>
<dbReference type="GO" id="GO:0000981">
    <property type="term" value="F:DNA-binding transcription factor activity, RNA polymerase II-specific"/>
    <property type="evidence" value="ECO:0007669"/>
    <property type="project" value="InterPro"/>
</dbReference>
<dbReference type="GO" id="GO:0005634">
    <property type="term" value="C:nucleus"/>
    <property type="evidence" value="ECO:0007669"/>
    <property type="project" value="UniProtKB-SubCell"/>
</dbReference>
<dbReference type="Proteomes" id="UP001155660">
    <property type="component" value="Chromosome A7"/>
</dbReference>
<dbReference type="Pfam" id="PF00046">
    <property type="entry name" value="Homeodomain"/>
    <property type="match status" value="1"/>
</dbReference>
<dbReference type="Gene3D" id="1.10.10.60">
    <property type="entry name" value="Homeodomain-like"/>
    <property type="match status" value="1"/>
</dbReference>
<keyword evidence="15" id="KW-1185">Reference proteome</keyword>
<keyword evidence="3" id="KW-0217">Developmental protein</keyword>
<evidence type="ECO:0000259" key="13">
    <source>
        <dbReference type="PROSITE" id="PS50071"/>
    </source>
</evidence>
<evidence type="ECO:0000313" key="14">
    <source>
        <dbReference type="Ensembl" id="ENSCCRP00010051363.1"/>
    </source>
</evidence>
<evidence type="ECO:0000256" key="5">
    <source>
        <dbReference type="ARBA" id="ARBA00023015"/>
    </source>
</evidence>
<evidence type="ECO:0000256" key="1">
    <source>
        <dbReference type="ARBA" id="ARBA00004123"/>
    </source>
</evidence>
<evidence type="ECO:0000256" key="2">
    <source>
        <dbReference type="ARBA" id="ARBA00007397"/>
    </source>
</evidence>
<dbReference type="GO" id="GO:0007420">
    <property type="term" value="P:brain development"/>
    <property type="evidence" value="ECO:0007669"/>
    <property type="project" value="TreeGrafter"/>
</dbReference>
<dbReference type="PRINTS" id="PR00031">
    <property type="entry name" value="HTHREPRESSR"/>
</dbReference>
<dbReference type="SMART" id="SM00389">
    <property type="entry name" value="HOX"/>
    <property type="match status" value="1"/>
</dbReference>
<keyword evidence="4" id="KW-0879">Wnt signaling pathway</keyword>
<evidence type="ECO:0000256" key="6">
    <source>
        <dbReference type="ARBA" id="ARBA00023125"/>
    </source>
</evidence>